<dbReference type="OrthoDB" id="3543at2759"/>
<evidence type="ECO:0000256" key="4">
    <source>
        <dbReference type="SAM" id="MobiDB-lite"/>
    </source>
</evidence>
<dbReference type="CDD" id="cd03416">
    <property type="entry name" value="CbiX_SirB_N"/>
    <property type="match status" value="1"/>
</dbReference>
<name>K0RCT2_THAOC</name>
<dbReference type="Proteomes" id="UP000266841">
    <property type="component" value="Unassembled WGS sequence"/>
</dbReference>
<evidence type="ECO:0000313" key="6">
    <source>
        <dbReference type="Proteomes" id="UP000266841"/>
    </source>
</evidence>
<keyword evidence="2" id="KW-0456">Lyase</keyword>
<dbReference type="eggNOG" id="ENOG502SB9R">
    <property type="taxonomic scope" value="Eukaryota"/>
</dbReference>
<feature type="compositionally biased region" description="Polar residues" evidence="4">
    <location>
        <begin position="219"/>
        <end position="235"/>
    </location>
</feature>
<evidence type="ECO:0000313" key="5">
    <source>
        <dbReference type="EMBL" id="EJK46891.1"/>
    </source>
</evidence>
<dbReference type="AlphaFoldDB" id="K0RCT2"/>
<evidence type="ECO:0000256" key="1">
    <source>
        <dbReference type="ARBA" id="ARBA00022723"/>
    </source>
</evidence>
<sequence length="1015" mass="113520">MMPSDKPIQTGRCTPTLTKSPDRPQHPISPALSSSSHLLGALSSCPTLSETKATPTRKYAAARILDRRRVLPETSHFPARSNVSARSHRLPPLCLHCTLIPTSDLVGRGSERGGVERGTDTVLTASSSALPLVLSHLDAITLGLRCAEVDSGLRRGSPGSLALRRSVRHMSVIMPTTNLPRALAFGPLLVHHAAVGFSARSGATRTRERSPPRSIDDPINSSPYTTLNASGRNGSNSLFDQGFKLPWDDGSNDKNAALSNQWTLWPAPTGETPDQSQTQKRKPRTPRYPSALQSDTAVSEERSVDDYVRSAEDAINSSDGTDRGSISVGQTNQPKRQRELQPRQSKLGIVLIDHGSKRQKSNDFLQSVANSYQSTFEGRDATSEVVVRGAHMEIAAPSILTRLRELVEEDQVTKIICVPYFLSPGKHATIDVPNLIDEAKETLENEGLLDYHQGRVEILSSKSLGSNVGSMLEVVDSLVTKTLGDDGMLDSVSAESVSSTESEAAAELKRYINRATLLEAMLKTKSKQAKTMKNRATLLEDALGKMKNKLEQIKDQSRIESEEKDVQFARKIDELTDELESVREAKAALEDQAKVLTNERDEAKKDIDGVVADLTEKVSSLQREVDQLRDEKDSLQLSLKEEEDQADELIKIDVQAKQDEIDKLKAQLTDLLDAYHELEQVQGETEDTASSLREKLAKVSDDYKYKLDLEREKVNLAEKDIKEVQSQLKEEIECLSDTLNESRSEHDAALEAERSRADEWEAKFLALSDLVADLNSTYNNSTDADIVANKSPSSDASDVELCKLKEQLESERCQHKAELEQQQQLQKYLQAQMQTYYEAIQNQTELVATHDREVQEINTKHDESMMIATNSVNASRRREEELLTSVEELESELSEVSLERDRKSQLIAELQSRIDGLEDALKDARSATTETFEGKNEDLQSQVDALQHDLSKITREKEKLWLEKTKVEIDLKEIKLDHKARDIEQKEQNADQRKRRWATYILRPWLLFRRSDTES</sequence>
<organism evidence="5 6">
    <name type="scientific">Thalassiosira oceanica</name>
    <name type="common">Marine diatom</name>
    <dbReference type="NCBI Taxonomy" id="159749"/>
    <lineage>
        <taxon>Eukaryota</taxon>
        <taxon>Sar</taxon>
        <taxon>Stramenopiles</taxon>
        <taxon>Ochrophyta</taxon>
        <taxon>Bacillariophyta</taxon>
        <taxon>Coscinodiscophyceae</taxon>
        <taxon>Thalassiosirophycidae</taxon>
        <taxon>Thalassiosirales</taxon>
        <taxon>Thalassiosiraceae</taxon>
        <taxon>Thalassiosira</taxon>
    </lineage>
</organism>
<dbReference type="InterPro" id="IPR050963">
    <property type="entry name" value="Sirohydro_Cobaltochel/CbiX"/>
</dbReference>
<feature type="region of interest" description="Disordered" evidence="4">
    <location>
        <begin position="264"/>
        <end position="344"/>
    </location>
</feature>
<protein>
    <submittedName>
        <fullName evidence="5">Uncharacterized protein</fullName>
    </submittedName>
</protein>
<dbReference type="SUPFAM" id="SSF53800">
    <property type="entry name" value="Chelatase"/>
    <property type="match status" value="1"/>
</dbReference>
<keyword evidence="1" id="KW-0479">Metal-binding</keyword>
<reference evidence="5 6" key="1">
    <citation type="journal article" date="2012" name="Genome Biol.">
        <title>Genome and low-iron response of an oceanic diatom adapted to chronic iron limitation.</title>
        <authorList>
            <person name="Lommer M."/>
            <person name="Specht M."/>
            <person name="Roy A.S."/>
            <person name="Kraemer L."/>
            <person name="Andreson R."/>
            <person name="Gutowska M.A."/>
            <person name="Wolf J."/>
            <person name="Bergner S.V."/>
            <person name="Schilhabel M.B."/>
            <person name="Klostermeier U.C."/>
            <person name="Beiko R.G."/>
            <person name="Rosenstiel P."/>
            <person name="Hippler M."/>
            <person name="Laroche J."/>
        </authorList>
    </citation>
    <scope>NUCLEOTIDE SEQUENCE [LARGE SCALE GENOMIC DNA]</scope>
    <source>
        <strain evidence="5 6">CCMP1005</strain>
    </source>
</reference>
<dbReference type="PANTHER" id="PTHR33542:SF3">
    <property type="entry name" value="SIROHYDROCHLORIN FERROCHELATASE, CHLOROPLASTIC"/>
    <property type="match status" value="1"/>
</dbReference>
<feature type="coiled-coil region" evidence="3">
    <location>
        <begin position="872"/>
        <end position="996"/>
    </location>
</feature>
<dbReference type="PANTHER" id="PTHR33542">
    <property type="entry name" value="SIROHYDROCHLORIN FERROCHELATASE, CHLOROPLASTIC"/>
    <property type="match status" value="1"/>
</dbReference>
<feature type="region of interest" description="Disordered" evidence="4">
    <location>
        <begin position="200"/>
        <end position="235"/>
    </location>
</feature>
<dbReference type="Pfam" id="PF01903">
    <property type="entry name" value="CbiX"/>
    <property type="match status" value="1"/>
</dbReference>
<dbReference type="InterPro" id="IPR002762">
    <property type="entry name" value="CbiX-like"/>
</dbReference>
<comment type="caution">
    <text evidence="5">The sequence shown here is derived from an EMBL/GenBank/DDBJ whole genome shotgun (WGS) entry which is preliminary data.</text>
</comment>
<evidence type="ECO:0000256" key="2">
    <source>
        <dbReference type="ARBA" id="ARBA00023239"/>
    </source>
</evidence>
<dbReference type="GO" id="GO:0046872">
    <property type="term" value="F:metal ion binding"/>
    <property type="evidence" value="ECO:0007669"/>
    <property type="project" value="UniProtKB-KW"/>
</dbReference>
<accession>K0RCT2</accession>
<feature type="compositionally biased region" description="Basic and acidic residues" evidence="4">
    <location>
        <begin position="205"/>
        <end position="216"/>
    </location>
</feature>
<feature type="coiled-coil region" evidence="3">
    <location>
        <begin position="529"/>
        <end position="681"/>
    </location>
</feature>
<keyword evidence="3" id="KW-0175">Coiled coil</keyword>
<gene>
    <name evidence="5" type="ORF">THAOC_34421</name>
</gene>
<feature type="compositionally biased region" description="Basic and acidic residues" evidence="4">
    <location>
        <begin position="299"/>
        <end position="312"/>
    </location>
</feature>
<dbReference type="EMBL" id="AGNL01047480">
    <property type="protein sequence ID" value="EJK46891.1"/>
    <property type="molecule type" value="Genomic_DNA"/>
</dbReference>
<proteinExistence type="predicted"/>
<evidence type="ECO:0000256" key="3">
    <source>
        <dbReference type="SAM" id="Coils"/>
    </source>
</evidence>
<feature type="region of interest" description="Disordered" evidence="4">
    <location>
        <begin position="1"/>
        <end position="34"/>
    </location>
</feature>
<keyword evidence="6" id="KW-1185">Reference proteome</keyword>
<dbReference type="OMA" id="DESMMIA"/>
<dbReference type="GO" id="GO:0016829">
    <property type="term" value="F:lyase activity"/>
    <property type="evidence" value="ECO:0007669"/>
    <property type="project" value="UniProtKB-KW"/>
</dbReference>
<feature type="coiled-coil region" evidence="3">
    <location>
        <begin position="707"/>
        <end position="745"/>
    </location>
</feature>
<dbReference type="Gene3D" id="3.40.50.1400">
    <property type="match status" value="1"/>
</dbReference>